<proteinExistence type="inferred from homology"/>
<comment type="caution">
    <text evidence="8">The sequence shown here is derived from an EMBL/GenBank/DDBJ whole genome shotgun (WGS) entry which is preliminary data.</text>
</comment>
<feature type="compositionally biased region" description="Basic and acidic residues" evidence="7">
    <location>
        <begin position="215"/>
        <end position="225"/>
    </location>
</feature>
<accession>A0A1E3JRU0</accession>
<name>A0A1E3JRU0_9TREE</name>
<dbReference type="PANTHER" id="PTHR11266">
    <property type="entry name" value="PEROXISOMAL MEMBRANE PROTEIN 2, PXMP2 MPV17"/>
    <property type="match status" value="1"/>
</dbReference>
<evidence type="ECO:0000313" key="8">
    <source>
        <dbReference type="EMBL" id="ODO03591.1"/>
    </source>
</evidence>
<comment type="similarity">
    <text evidence="2 6">Belongs to the peroxisomal membrane protein PXMP2/4 family.</text>
</comment>
<dbReference type="Pfam" id="PF04117">
    <property type="entry name" value="Mpv17_PMP22"/>
    <property type="match status" value="1"/>
</dbReference>
<reference evidence="8 9" key="1">
    <citation type="submission" date="2016-06" db="EMBL/GenBank/DDBJ databases">
        <title>Evolution of pathogenesis and genome organization in the Tremellales.</title>
        <authorList>
            <person name="Cuomo C."/>
            <person name="Litvintseva A."/>
            <person name="Heitman J."/>
            <person name="Chen Y."/>
            <person name="Sun S."/>
            <person name="Springer D."/>
            <person name="Dromer F."/>
            <person name="Young S."/>
            <person name="Zeng Q."/>
            <person name="Chapman S."/>
            <person name="Gujja S."/>
            <person name="Saif S."/>
            <person name="Birren B."/>
        </authorList>
    </citation>
    <scope>NUCLEOTIDE SEQUENCE [LARGE SCALE GENOMIC DNA]</scope>
    <source>
        <strain evidence="8 9">CBS 7118</strain>
    </source>
</reference>
<organism evidence="8 9">
    <name type="scientific">Cryptococcus wingfieldii CBS 7118</name>
    <dbReference type="NCBI Taxonomy" id="1295528"/>
    <lineage>
        <taxon>Eukaryota</taxon>
        <taxon>Fungi</taxon>
        <taxon>Dikarya</taxon>
        <taxon>Basidiomycota</taxon>
        <taxon>Agaricomycotina</taxon>
        <taxon>Tremellomycetes</taxon>
        <taxon>Tremellales</taxon>
        <taxon>Cryptococcaceae</taxon>
        <taxon>Cryptococcus</taxon>
    </lineage>
</organism>
<evidence type="ECO:0000256" key="4">
    <source>
        <dbReference type="ARBA" id="ARBA00022989"/>
    </source>
</evidence>
<dbReference type="GO" id="GO:0016020">
    <property type="term" value="C:membrane"/>
    <property type="evidence" value="ECO:0007669"/>
    <property type="project" value="UniProtKB-SubCell"/>
</dbReference>
<evidence type="ECO:0000313" key="9">
    <source>
        <dbReference type="Proteomes" id="UP000094819"/>
    </source>
</evidence>
<dbReference type="PANTHER" id="PTHR11266:SF17">
    <property type="entry name" value="PROTEIN MPV17"/>
    <property type="match status" value="1"/>
</dbReference>
<evidence type="ECO:0000256" key="2">
    <source>
        <dbReference type="ARBA" id="ARBA00006824"/>
    </source>
</evidence>
<comment type="subcellular location">
    <subcellularLocation>
        <location evidence="1">Membrane</location>
        <topology evidence="1">Multi-pass membrane protein</topology>
    </subcellularLocation>
</comment>
<gene>
    <name evidence="8" type="ORF">L198_02440</name>
</gene>
<evidence type="ECO:0000256" key="6">
    <source>
        <dbReference type="RuleBase" id="RU363053"/>
    </source>
</evidence>
<keyword evidence="4" id="KW-1133">Transmembrane helix</keyword>
<feature type="region of interest" description="Disordered" evidence="7">
    <location>
        <begin position="215"/>
        <end position="267"/>
    </location>
</feature>
<dbReference type="GO" id="GO:0005739">
    <property type="term" value="C:mitochondrion"/>
    <property type="evidence" value="ECO:0007669"/>
    <property type="project" value="TreeGrafter"/>
</dbReference>
<protein>
    <recommendedName>
        <fullName evidence="10">Protein SYM1</fullName>
    </recommendedName>
</protein>
<evidence type="ECO:0000256" key="3">
    <source>
        <dbReference type="ARBA" id="ARBA00022692"/>
    </source>
</evidence>
<evidence type="ECO:0000256" key="1">
    <source>
        <dbReference type="ARBA" id="ARBA00004141"/>
    </source>
</evidence>
<evidence type="ECO:0000256" key="7">
    <source>
        <dbReference type="SAM" id="MobiDB-lite"/>
    </source>
</evidence>
<dbReference type="EMBL" id="AWGH01000005">
    <property type="protein sequence ID" value="ODO03591.1"/>
    <property type="molecule type" value="Genomic_DNA"/>
</dbReference>
<dbReference type="GeneID" id="30191653"/>
<dbReference type="InterPro" id="IPR007248">
    <property type="entry name" value="Mpv17_PMP22"/>
</dbReference>
<dbReference type="Proteomes" id="UP000094819">
    <property type="component" value="Unassembled WGS sequence"/>
</dbReference>
<dbReference type="OrthoDB" id="430207at2759"/>
<keyword evidence="9" id="KW-1185">Reference proteome</keyword>
<evidence type="ECO:0000256" key="5">
    <source>
        <dbReference type="ARBA" id="ARBA00023136"/>
    </source>
</evidence>
<keyword evidence="3" id="KW-0812">Transmembrane</keyword>
<evidence type="ECO:0008006" key="10">
    <source>
        <dbReference type="Google" id="ProtNLM"/>
    </source>
</evidence>
<sequence>MSTTARPFFARLWSSYTTALRERPLRTKMIQSGVLFITADLVAQIGIEGRSMRKAIMGEEGEEIYDPLRTARITTYGSIIFAPLAHTWLSQLEKVNLSNKVTTLATKVTLDCLVWSPCVTFMFPTSLGLLEGKSIEEVRQKVAMGWFPTWQKAVCVFGPTQILNFTLIPPQHRLLAVQSVGMCWNTFLSWQNNKNNKILAQATAHLVEARVHAAEVEGEKTHKEGEVEEAERDVEEAREAVRKAQEKKDKMKKEGGALGVGTRMGWS</sequence>
<feature type="compositionally biased region" description="Basic and acidic residues" evidence="7">
    <location>
        <begin position="235"/>
        <end position="255"/>
    </location>
</feature>
<dbReference type="AlphaFoldDB" id="A0A1E3JRU0"/>
<dbReference type="RefSeq" id="XP_019033642.1">
    <property type="nucleotide sequence ID" value="XM_019174590.1"/>
</dbReference>
<keyword evidence="5" id="KW-0472">Membrane</keyword>